<sequence length="79" mass="8232">MTRPPFPTGGTTGAAARHVRVRLSGLDPATLARVAAALAGIGETGPVSAPYADRRGDGYRLYLDLYLTDDTDANASREG</sequence>
<dbReference type="RefSeq" id="WP_358353402.1">
    <property type="nucleotide sequence ID" value="NZ_JBEZFP010000029.1"/>
</dbReference>
<proteinExistence type="predicted"/>
<name>A0ABV3DFS1_9ACTN</name>
<protein>
    <submittedName>
        <fullName evidence="1">Uncharacterized protein</fullName>
    </submittedName>
</protein>
<reference evidence="1 2" key="1">
    <citation type="submission" date="2024-06" db="EMBL/GenBank/DDBJ databases">
        <title>The Natural Products Discovery Center: Release of the First 8490 Sequenced Strains for Exploring Actinobacteria Biosynthetic Diversity.</title>
        <authorList>
            <person name="Kalkreuter E."/>
            <person name="Kautsar S.A."/>
            <person name="Yang D."/>
            <person name="Bader C.D."/>
            <person name="Teijaro C.N."/>
            <person name="Fluegel L."/>
            <person name="Davis C.M."/>
            <person name="Simpson J.R."/>
            <person name="Lauterbach L."/>
            <person name="Steele A.D."/>
            <person name="Gui C."/>
            <person name="Meng S."/>
            <person name="Li G."/>
            <person name="Viehrig K."/>
            <person name="Ye F."/>
            <person name="Su P."/>
            <person name="Kiefer A.F."/>
            <person name="Nichols A."/>
            <person name="Cepeda A.J."/>
            <person name="Yan W."/>
            <person name="Fan B."/>
            <person name="Jiang Y."/>
            <person name="Adhikari A."/>
            <person name="Zheng C.-J."/>
            <person name="Schuster L."/>
            <person name="Cowan T.M."/>
            <person name="Smanski M.J."/>
            <person name="Chevrette M.G."/>
            <person name="De Carvalho L.P.S."/>
            <person name="Shen B."/>
        </authorList>
    </citation>
    <scope>NUCLEOTIDE SEQUENCE [LARGE SCALE GENOMIC DNA]</scope>
    <source>
        <strain evidence="1 2">NPDC048946</strain>
    </source>
</reference>
<organism evidence="1 2">
    <name type="scientific">Streptodolium elevatio</name>
    <dbReference type="NCBI Taxonomy" id="3157996"/>
    <lineage>
        <taxon>Bacteria</taxon>
        <taxon>Bacillati</taxon>
        <taxon>Actinomycetota</taxon>
        <taxon>Actinomycetes</taxon>
        <taxon>Kitasatosporales</taxon>
        <taxon>Streptomycetaceae</taxon>
        <taxon>Streptodolium</taxon>
    </lineage>
</organism>
<evidence type="ECO:0000313" key="1">
    <source>
        <dbReference type="EMBL" id="MEU8134605.1"/>
    </source>
</evidence>
<keyword evidence="2" id="KW-1185">Reference proteome</keyword>
<comment type="caution">
    <text evidence="1">The sequence shown here is derived from an EMBL/GenBank/DDBJ whole genome shotgun (WGS) entry which is preliminary data.</text>
</comment>
<evidence type="ECO:0000313" key="2">
    <source>
        <dbReference type="Proteomes" id="UP001551482"/>
    </source>
</evidence>
<gene>
    <name evidence="1" type="ORF">AB0C36_13950</name>
</gene>
<dbReference type="Proteomes" id="UP001551482">
    <property type="component" value="Unassembled WGS sequence"/>
</dbReference>
<accession>A0ABV3DFS1</accession>
<dbReference type="EMBL" id="JBEZFP010000029">
    <property type="protein sequence ID" value="MEU8134605.1"/>
    <property type="molecule type" value="Genomic_DNA"/>
</dbReference>